<accession>A0A840QBU7</accession>
<protein>
    <recommendedName>
        <fullName evidence="3">HIRAN domain-containing protein</fullName>
    </recommendedName>
</protein>
<proteinExistence type="predicted"/>
<gene>
    <name evidence="1" type="ORF">BJ970_003449</name>
</gene>
<evidence type="ECO:0008006" key="3">
    <source>
        <dbReference type="Google" id="ProtNLM"/>
    </source>
</evidence>
<comment type="caution">
    <text evidence="1">The sequence shown here is derived from an EMBL/GenBank/DDBJ whole genome shotgun (WGS) entry which is preliminary data.</text>
</comment>
<organism evidence="1 2">
    <name type="scientific">Saccharopolyspora phatthalungensis</name>
    <dbReference type="NCBI Taxonomy" id="664693"/>
    <lineage>
        <taxon>Bacteria</taxon>
        <taxon>Bacillati</taxon>
        <taxon>Actinomycetota</taxon>
        <taxon>Actinomycetes</taxon>
        <taxon>Pseudonocardiales</taxon>
        <taxon>Pseudonocardiaceae</taxon>
        <taxon>Saccharopolyspora</taxon>
    </lineage>
</organism>
<evidence type="ECO:0000313" key="2">
    <source>
        <dbReference type="Proteomes" id="UP000584374"/>
    </source>
</evidence>
<sequence>MGIETVGDLLAALEDYDHDTPIRWAAQPAWPFEYSIGAVVETPADAEGDGTPPTEEPVVWLVEGEQVGYLPGSAADAVGWSR</sequence>
<reference evidence="1 2" key="1">
    <citation type="submission" date="2020-08" db="EMBL/GenBank/DDBJ databases">
        <title>Sequencing the genomes of 1000 actinobacteria strains.</title>
        <authorList>
            <person name="Klenk H.-P."/>
        </authorList>
    </citation>
    <scope>NUCLEOTIDE SEQUENCE [LARGE SCALE GENOMIC DNA]</scope>
    <source>
        <strain evidence="1 2">DSM 45584</strain>
    </source>
</reference>
<dbReference type="AlphaFoldDB" id="A0A840QBU7"/>
<evidence type="ECO:0000313" key="1">
    <source>
        <dbReference type="EMBL" id="MBB5155915.1"/>
    </source>
</evidence>
<name>A0A840QBU7_9PSEU</name>
<dbReference type="EMBL" id="JACHIW010000001">
    <property type="protein sequence ID" value="MBB5155915.1"/>
    <property type="molecule type" value="Genomic_DNA"/>
</dbReference>
<dbReference type="RefSeq" id="WP_184727164.1">
    <property type="nucleotide sequence ID" value="NZ_JACHIW010000001.1"/>
</dbReference>
<dbReference type="Proteomes" id="UP000584374">
    <property type="component" value="Unassembled WGS sequence"/>
</dbReference>
<keyword evidence="2" id="KW-1185">Reference proteome</keyword>